<keyword evidence="4 5" id="KW-0472">Membrane</keyword>
<dbReference type="EMBL" id="NCVN01000018">
    <property type="protein sequence ID" value="ORP07447.1"/>
    <property type="molecule type" value="Genomic_DNA"/>
</dbReference>
<feature type="domain" description="ABC transmembrane type-2" evidence="6">
    <location>
        <begin position="20"/>
        <end position="254"/>
    </location>
</feature>
<feature type="transmembrane region" description="Helical" evidence="5">
    <location>
        <begin position="228"/>
        <end position="251"/>
    </location>
</feature>
<keyword evidence="5" id="KW-1003">Cell membrane</keyword>
<dbReference type="AlphaFoldDB" id="A0A1X1L6W4"/>
<proteinExistence type="inferred from homology"/>
<dbReference type="RefSeq" id="WP_084930097.1">
    <property type="nucleotide sequence ID" value="NZ_NCVN01000018.1"/>
</dbReference>
<evidence type="ECO:0000256" key="2">
    <source>
        <dbReference type="ARBA" id="ARBA00022692"/>
    </source>
</evidence>
<dbReference type="Pfam" id="PF01061">
    <property type="entry name" value="ABC2_membrane"/>
    <property type="match status" value="1"/>
</dbReference>
<feature type="transmembrane region" description="Helical" evidence="5">
    <location>
        <begin position="59"/>
        <end position="80"/>
    </location>
</feature>
<dbReference type="PRINTS" id="PR00164">
    <property type="entry name" value="ABC2TRNSPORT"/>
</dbReference>
<organism evidence="7 8">
    <name type="scientific">Streptococcus mitis</name>
    <dbReference type="NCBI Taxonomy" id="28037"/>
    <lineage>
        <taxon>Bacteria</taxon>
        <taxon>Bacillati</taxon>
        <taxon>Bacillota</taxon>
        <taxon>Bacilli</taxon>
        <taxon>Lactobacillales</taxon>
        <taxon>Streptococcaceae</taxon>
        <taxon>Streptococcus</taxon>
        <taxon>Streptococcus mitis group</taxon>
    </lineage>
</organism>
<evidence type="ECO:0000256" key="5">
    <source>
        <dbReference type="RuleBase" id="RU361157"/>
    </source>
</evidence>
<accession>A0A1X1L6W4</accession>
<comment type="subcellular location">
    <subcellularLocation>
        <location evidence="5">Cell membrane</location>
        <topology evidence="5">Multi-pass membrane protein</topology>
    </subcellularLocation>
    <subcellularLocation>
        <location evidence="1">Membrane</location>
        <topology evidence="1">Multi-pass membrane protein</topology>
    </subcellularLocation>
</comment>
<feature type="transmembrane region" description="Helical" evidence="5">
    <location>
        <begin position="140"/>
        <end position="162"/>
    </location>
</feature>
<feature type="transmembrane region" description="Helical" evidence="5">
    <location>
        <begin position="174"/>
        <end position="191"/>
    </location>
</feature>
<comment type="similarity">
    <text evidence="5">Belongs to the ABC-2 integral membrane protein family.</text>
</comment>
<keyword evidence="5" id="KW-0813">Transport</keyword>
<evidence type="ECO:0000313" key="8">
    <source>
        <dbReference type="Proteomes" id="UP000193206"/>
    </source>
</evidence>
<dbReference type="InterPro" id="IPR047817">
    <property type="entry name" value="ABC2_TM_bact-type"/>
</dbReference>
<reference evidence="7 8" key="1">
    <citation type="journal article" date="2016" name="Eur. J. Clin. Microbiol. Infect. Dis.">
        <title>Whole genome sequencing as a tool for phylogenetic analysis of clinical strains of Mitis group streptococci.</title>
        <authorList>
            <person name="Rasmussen L.H."/>
            <person name="Dargis R."/>
            <person name="Hojholt K."/>
            <person name="Christensen J.J."/>
            <person name="Skovgaard O."/>
            <person name="Justesen U.S."/>
            <person name="Rosenvinge F.S."/>
            <person name="Moser C."/>
            <person name="Lukjancenko O."/>
            <person name="Rasmussen S."/>
            <person name="Nielsen X.C."/>
        </authorList>
    </citation>
    <scope>NUCLEOTIDE SEQUENCE [LARGE SCALE GENOMIC DNA]</scope>
    <source>
        <strain evidence="7 8">B_009152_10</strain>
    </source>
</reference>
<evidence type="ECO:0000256" key="4">
    <source>
        <dbReference type="ARBA" id="ARBA00023136"/>
    </source>
</evidence>
<evidence type="ECO:0000313" key="7">
    <source>
        <dbReference type="EMBL" id="ORP07447.1"/>
    </source>
</evidence>
<dbReference type="Proteomes" id="UP000193206">
    <property type="component" value="Unassembled WGS sequence"/>
</dbReference>
<keyword evidence="3 5" id="KW-1133">Transmembrane helix</keyword>
<dbReference type="InterPro" id="IPR000412">
    <property type="entry name" value="ABC_2_transport"/>
</dbReference>
<evidence type="ECO:0000256" key="3">
    <source>
        <dbReference type="ARBA" id="ARBA00022989"/>
    </source>
</evidence>
<feature type="transmembrane region" description="Helical" evidence="5">
    <location>
        <begin position="21"/>
        <end position="39"/>
    </location>
</feature>
<evidence type="ECO:0000259" key="6">
    <source>
        <dbReference type="PROSITE" id="PS51012"/>
    </source>
</evidence>
<dbReference type="PANTHER" id="PTHR43229:SF6">
    <property type="entry name" value="ABC-TYPE MULTIDRUG TRANSPORT SYSTEM, PERMEASE COMPONENT"/>
    <property type="match status" value="1"/>
</dbReference>
<comment type="caution">
    <text evidence="5">Lacks conserved residue(s) required for the propagation of feature annotation.</text>
</comment>
<dbReference type="GO" id="GO:0140359">
    <property type="term" value="F:ABC-type transporter activity"/>
    <property type="evidence" value="ECO:0007669"/>
    <property type="project" value="InterPro"/>
</dbReference>
<dbReference type="PIRSF" id="PIRSF006648">
    <property type="entry name" value="DrrB"/>
    <property type="match status" value="1"/>
</dbReference>
<dbReference type="PROSITE" id="PS51012">
    <property type="entry name" value="ABC_TM2"/>
    <property type="match status" value="1"/>
</dbReference>
<protein>
    <recommendedName>
        <fullName evidence="5">Transport permease protein</fullName>
    </recommendedName>
</protein>
<dbReference type="PANTHER" id="PTHR43229">
    <property type="entry name" value="NODULATION PROTEIN J"/>
    <property type="match status" value="1"/>
</dbReference>
<keyword evidence="2 5" id="KW-0812">Transmembrane</keyword>
<sequence length="264" mass="30755">MLTAIIRRNWQMYVRYFPITLFFNRILDIGFELLGLWLVSNFLFDNKIQVNNVIEYRDYFSYAAIGLIFYNVSIAILMNVGRALITEVREGTLESTLVSPYSIVKYYFGIFFEQLGRTFLEFLSSYSIAFFLGANLQSISLLNLIICFLYVSLISFSMGTLLSNIMLWFRDTFITQNTLFLIIFLVSGITFPKELLPSFLQKISKMIPLSHSLDAIRNLFFNTSHFNIFNFSFLQGILISVVYFIVGLLVYKKIEQKIVSYISY</sequence>
<gene>
    <name evidence="7" type="ORF">B7692_05005</name>
</gene>
<dbReference type="InterPro" id="IPR013525">
    <property type="entry name" value="ABC2_TM"/>
</dbReference>
<evidence type="ECO:0000256" key="1">
    <source>
        <dbReference type="ARBA" id="ARBA00004141"/>
    </source>
</evidence>
<name>A0A1X1L6W4_STRMT</name>
<dbReference type="InterPro" id="IPR051784">
    <property type="entry name" value="Nod_factor_ABC_transporter"/>
</dbReference>
<dbReference type="GO" id="GO:0043190">
    <property type="term" value="C:ATP-binding cassette (ABC) transporter complex"/>
    <property type="evidence" value="ECO:0007669"/>
    <property type="project" value="InterPro"/>
</dbReference>
<comment type="caution">
    <text evidence="7">The sequence shown here is derived from an EMBL/GenBank/DDBJ whole genome shotgun (WGS) entry which is preliminary data.</text>
</comment>